<reference evidence="1 2" key="1">
    <citation type="journal article" date="2018" name="Mol. Plant">
        <title>The genome of Artemisia annua provides insight into the evolution of Asteraceae family and artemisinin biosynthesis.</title>
        <authorList>
            <person name="Shen Q."/>
            <person name="Zhang L."/>
            <person name="Liao Z."/>
            <person name="Wang S."/>
            <person name="Yan T."/>
            <person name="Shi P."/>
            <person name="Liu M."/>
            <person name="Fu X."/>
            <person name="Pan Q."/>
            <person name="Wang Y."/>
            <person name="Lv Z."/>
            <person name="Lu X."/>
            <person name="Zhang F."/>
            <person name="Jiang W."/>
            <person name="Ma Y."/>
            <person name="Chen M."/>
            <person name="Hao X."/>
            <person name="Li L."/>
            <person name="Tang Y."/>
            <person name="Lv G."/>
            <person name="Zhou Y."/>
            <person name="Sun X."/>
            <person name="Brodelius P.E."/>
            <person name="Rose J.K.C."/>
            <person name="Tang K."/>
        </authorList>
    </citation>
    <scope>NUCLEOTIDE SEQUENCE [LARGE SCALE GENOMIC DNA]</scope>
    <source>
        <strain evidence="2">cv. Huhao1</strain>
        <tissue evidence="1">Leaf</tissue>
    </source>
</reference>
<proteinExistence type="predicted"/>
<sequence length="60" mass="6983">MADHHQRRKTELEEVAVGDAVKKTKNHCMREGAMRVQGVVWHIQEGLEKPWLKAIMCQED</sequence>
<dbReference type="Proteomes" id="UP000245207">
    <property type="component" value="Unassembled WGS sequence"/>
</dbReference>
<accession>A0A2U1KC88</accession>
<dbReference type="AlphaFoldDB" id="A0A2U1KC88"/>
<dbReference type="EMBL" id="PKPP01023194">
    <property type="protein sequence ID" value="PWA34263.1"/>
    <property type="molecule type" value="Genomic_DNA"/>
</dbReference>
<comment type="caution">
    <text evidence="1">The sequence shown here is derived from an EMBL/GenBank/DDBJ whole genome shotgun (WGS) entry which is preliminary data.</text>
</comment>
<keyword evidence="2" id="KW-1185">Reference proteome</keyword>
<evidence type="ECO:0000313" key="1">
    <source>
        <dbReference type="EMBL" id="PWA34263.1"/>
    </source>
</evidence>
<protein>
    <submittedName>
        <fullName evidence="1">Uncharacterized protein</fullName>
    </submittedName>
</protein>
<evidence type="ECO:0000313" key="2">
    <source>
        <dbReference type="Proteomes" id="UP000245207"/>
    </source>
</evidence>
<organism evidence="1 2">
    <name type="scientific">Artemisia annua</name>
    <name type="common">Sweet wormwood</name>
    <dbReference type="NCBI Taxonomy" id="35608"/>
    <lineage>
        <taxon>Eukaryota</taxon>
        <taxon>Viridiplantae</taxon>
        <taxon>Streptophyta</taxon>
        <taxon>Embryophyta</taxon>
        <taxon>Tracheophyta</taxon>
        <taxon>Spermatophyta</taxon>
        <taxon>Magnoliopsida</taxon>
        <taxon>eudicotyledons</taxon>
        <taxon>Gunneridae</taxon>
        <taxon>Pentapetalae</taxon>
        <taxon>asterids</taxon>
        <taxon>campanulids</taxon>
        <taxon>Asterales</taxon>
        <taxon>Asteraceae</taxon>
        <taxon>Asteroideae</taxon>
        <taxon>Anthemideae</taxon>
        <taxon>Artemisiinae</taxon>
        <taxon>Artemisia</taxon>
    </lineage>
</organism>
<gene>
    <name evidence="1" type="ORF">CTI12_AA620780</name>
</gene>
<name>A0A2U1KC88_ARTAN</name>